<evidence type="ECO:0000313" key="2">
    <source>
        <dbReference type="EMBL" id="NDW44318.1"/>
    </source>
</evidence>
<accession>A0A6B2NLU8</accession>
<dbReference type="Pfam" id="PF04143">
    <property type="entry name" value="Sulf_transp"/>
    <property type="match status" value="1"/>
</dbReference>
<gene>
    <name evidence="2" type="ORF">G0P99_05060</name>
</gene>
<reference evidence="2" key="1">
    <citation type="submission" date="2020-02" db="EMBL/GenBank/DDBJ databases">
        <title>Delineation of the pyrene-degrading pathway in Roseobacter clade bacteria by genomic analysis.</title>
        <authorList>
            <person name="Zhou H."/>
            <person name="Wang H."/>
        </authorList>
    </citation>
    <scope>NUCLEOTIDE SEQUENCE</scope>
    <source>
        <strain evidence="2">PrR005</strain>
    </source>
</reference>
<dbReference type="RefSeq" id="WP_164128307.1">
    <property type="nucleotide sequence ID" value="NZ_JAAGOX010000008.1"/>
</dbReference>
<protein>
    <submittedName>
        <fullName evidence="2">YeeE/YedE family protein</fullName>
    </submittedName>
</protein>
<dbReference type="EMBL" id="JAAGOX010000008">
    <property type="protein sequence ID" value="NDW44318.1"/>
    <property type="molecule type" value="Genomic_DNA"/>
</dbReference>
<evidence type="ECO:0000256" key="1">
    <source>
        <dbReference type="SAM" id="Phobius"/>
    </source>
</evidence>
<proteinExistence type="predicted"/>
<name>A0A6B2NLU8_9RHOB</name>
<feature type="transmembrane region" description="Helical" evidence="1">
    <location>
        <begin position="111"/>
        <end position="131"/>
    </location>
</feature>
<keyword evidence="1" id="KW-1133">Transmembrane helix</keyword>
<dbReference type="InterPro" id="IPR007272">
    <property type="entry name" value="Sulf_transp_TsuA/YedE"/>
</dbReference>
<comment type="caution">
    <text evidence="2">The sequence shown here is derived from an EMBL/GenBank/DDBJ whole genome shotgun (WGS) entry which is preliminary data.</text>
</comment>
<feature type="transmembrane region" description="Helical" evidence="1">
    <location>
        <begin position="161"/>
        <end position="181"/>
    </location>
</feature>
<sequence length="197" mass="19775">MSSILLAVVIGAAFGAVLDRVGASNPNAINRMLNLTDLRLAKSILLAIGTGSALMFGGQMLGLVEVGHMSVKTAYVGVFLGGLMLGAGWAASGYCPGTGVVAVAAGRKDALFFVAGGLLGAAAYMVTYPAWKASGLLDKIAGGAVTLGTVPGSKYEGLTALPGDILGLVLGLGFVALAFALPERLVRREATQPAPAE</sequence>
<organism evidence="2">
    <name type="scientific">Ruegeria sp. PrR005</name>
    <dbReference type="NCBI Taxonomy" id="2706882"/>
    <lineage>
        <taxon>Bacteria</taxon>
        <taxon>Pseudomonadati</taxon>
        <taxon>Pseudomonadota</taxon>
        <taxon>Alphaproteobacteria</taxon>
        <taxon>Rhodobacterales</taxon>
        <taxon>Roseobacteraceae</taxon>
        <taxon>Ruegeria</taxon>
    </lineage>
</organism>
<dbReference type="AlphaFoldDB" id="A0A6B2NLU8"/>
<keyword evidence="1" id="KW-0472">Membrane</keyword>
<feature type="transmembrane region" description="Helical" evidence="1">
    <location>
        <begin position="43"/>
        <end position="61"/>
    </location>
</feature>
<keyword evidence="1" id="KW-0812">Transmembrane</keyword>